<dbReference type="Pfam" id="PF00293">
    <property type="entry name" value="NUDIX"/>
    <property type="match status" value="1"/>
</dbReference>
<evidence type="ECO:0000313" key="6">
    <source>
        <dbReference type="EMBL" id="MCK7612064.1"/>
    </source>
</evidence>
<feature type="domain" description="Nudix hydrolase" evidence="5">
    <location>
        <begin position="3"/>
        <end position="126"/>
    </location>
</feature>
<reference evidence="6" key="1">
    <citation type="submission" date="2022-04" db="EMBL/GenBank/DDBJ databases">
        <title>Roseibium sp. CAU 1639 isolated from mud.</title>
        <authorList>
            <person name="Kim W."/>
        </authorList>
    </citation>
    <scope>NUCLEOTIDE SEQUENCE</scope>
    <source>
        <strain evidence="6">CAU 1639</strain>
    </source>
</reference>
<evidence type="ECO:0000256" key="1">
    <source>
        <dbReference type="ARBA" id="ARBA00001946"/>
    </source>
</evidence>
<evidence type="ECO:0000256" key="4">
    <source>
        <dbReference type="ARBA" id="ARBA00022842"/>
    </source>
</evidence>
<dbReference type="CDD" id="cd04666">
    <property type="entry name" value="NUDIX_DIPP2_like_Nudt4"/>
    <property type="match status" value="1"/>
</dbReference>
<proteinExistence type="predicted"/>
<dbReference type="InterPro" id="IPR000086">
    <property type="entry name" value="NUDIX_hydrolase_dom"/>
</dbReference>
<dbReference type="PANTHER" id="PTHR12629:SF0">
    <property type="entry name" value="DIPHOSPHOINOSITOL-POLYPHOSPHATE DIPHOSPHATASE"/>
    <property type="match status" value="1"/>
</dbReference>
<dbReference type="InterPro" id="IPR015797">
    <property type="entry name" value="NUDIX_hydrolase-like_dom_sf"/>
</dbReference>
<dbReference type="InterPro" id="IPR047198">
    <property type="entry name" value="DDP-like_NUDIX"/>
</dbReference>
<dbReference type="Gene3D" id="3.90.79.10">
    <property type="entry name" value="Nucleoside Triphosphate Pyrophosphohydrolase"/>
    <property type="match status" value="1"/>
</dbReference>
<comment type="caution">
    <text evidence="6">The sequence shown here is derived from an EMBL/GenBank/DDBJ whole genome shotgun (WGS) entry which is preliminary data.</text>
</comment>
<dbReference type="PANTHER" id="PTHR12629">
    <property type="entry name" value="DIPHOSPHOINOSITOL POLYPHOSPHATE PHOSPHOHYDROLASE"/>
    <property type="match status" value="1"/>
</dbReference>
<keyword evidence="2" id="KW-0479">Metal-binding</keyword>
<accession>A0ABT0GRI7</accession>
<dbReference type="RefSeq" id="WP_248152990.1">
    <property type="nucleotide sequence ID" value="NZ_JALNMJ010000004.1"/>
</dbReference>
<name>A0ABT0GRI7_9HYPH</name>
<comment type="cofactor">
    <cofactor evidence="1">
        <name>Mg(2+)</name>
        <dbReference type="ChEBI" id="CHEBI:18420"/>
    </cofactor>
</comment>
<keyword evidence="4" id="KW-0460">Magnesium</keyword>
<evidence type="ECO:0000259" key="5">
    <source>
        <dbReference type="Pfam" id="PF00293"/>
    </source>
</evidence>
<evidence type="ECO:0000256" key="2">
    <source>
        <dbReference type="ARBA" id="ARBA00022723"/>
    </source>
</evidence>
<protein>
    <submittedName>
        <fullName evidence="6">NUDIX hydrolase</fullName>
    </submittedName>
</protein>
<evidence type="ECO:0000313" key="7">
    <source>
        <dbReference type="Proteomes" id="UP001431221"/>
    </source>
</evidence>
<dbReference type="EMBL" id="JALNMJ010000004">
    <property type="protein sequence ID" value="MCK7612064.1"/>
    <property type="molecule type" value="Genomic_DNA"/>
</dbReference>
<organism evidence="6 7">
    <name type="scientific">Roseibium sediminicola</name>
    <dbReference type="NCBI Taxonomy" id="2933272"/>
    <lineage>
        <taxon>Bacteria</taxon>
        <taxon>Pseudomonadati</taxon>
        <taxon>Pseudomonadota</taxon>
        <taxon>Alphaproteobacteria</taxon>
        <taxon>Hyphomicrobiales</taxon>
        <taxon>Stappiaceae</taxon>
        <taxon>Roseibium</taxon>
    </lineage>
</organism>
<dbReference type="Proteomes" id="UP001431221">
    <property type="component" value="Unassembled WGS sequence"/>
</dbReference>
<evidence type="ECO:0000256" key="3">
    <source>
        <dbReference type="ARBA" id="ARBA00022801"/>
    </source>
</evidence>
<keyword evidence="3 6" id="KW-0378">Hydrolase</keyword>
<dbReference type="GO" id="GO:0016787">
    <property type="term" value="F:hydrolase activity"/>
    <property type="evidence" value="ECO:0007669"/>
    <property type="project" value="UniProtKB-KW"/>
</dbReference>
<gene>
    <name evidence="6" type="ORF">M0H32_07830</name>
</gene>
<dbReference type="SUPFAM" id="SSF55811">
    <property type="entry name" value="Nudix"/>
    <property type="match status" value="1"/>
</dbReference>
<keyword evidence="7" id="KW-1185">Reference proteome</keyword>
<sequence length="134" mass="15034">MQIAALCHRMRDGRAEVLLVTSKSTRRWILPKGWPILSHRAHRTAAIEAFEEAGVVGRVHKNPFASFSSYKGGEAGLKIRTEILVFLVDVDSVAEEFPDSAERDSRWVSIEEAIKITNDSGLADVFRKLEHLYG</sequence>